<sequence length="100" mass="11309">MVGNMASNFLDLVLIGERIEEGMRTWKIGLGWKNQLNNPNSRSPNADSTNWLDLAKKKKKEEEEESRVLTKKSLMLCGLNPFQINCNAPFQTDKGNKGNL</sequence>
<gene>
    <name evidence="1" type="ORF">CR513_05929</name>
</gene>
<evidence type="ECO:0000313" key="2">
    <source>
        <dbReference type="Proteomes" id="UP000257109"/>
    </source>
</evidence>
<dbReference type="EMBL" id="QJKJ01000994">
    <property type="protein sequence ID" value="RDY09664.1"/>
    <property type="molecule type" value="Genomic_DNA"/>
</dbReference>
<accession>A0A371I3W3</accession>
<dbReference type="AlphaFoldDB" id="A0A371I3W3"/>
<feature type="non-terminal residue" evidence="1">
    <location>
        <position position="1"/>
    </location>
</feature>
<reference evidence="1" key="1">
    <citation type="submission" date="2018-05" db="EMBL/GenBank/DDBJ databases">
        <title>Draft genome of Mucuna pruriens seed.</title>
        <authorList>
            <person name="Nnadi N.E."/>
            <person name="Vos R."/>
            <person name="Hasami M.H."/>
            <person name="Devisetty U.K."/>
            <person name="Aguiy J.C."/>
        </authorList>
    </citation>
    <scope>NUCLEOTIDE SEQUENCE [LARGE SCALE GENOMIC DNA]</scope>
    <source>
        <strain evidence="1">JCA_2017</strain>
    </source>
</reference>
<comment type="caution">
    <text evidence="1">The sequence shown here is derived from an EMBL/GenBank/DDBJ whole genome shotgun (WGS) entry which is preliminary data.</text>
</comment>
<proteinExistence type="predicted"/>
<evidence type="ECO:0000313" key="1">
    <source>
        <dbReference type="EMBL" id="RDY09664.1"/>
    </source>
</evidence>
<organism evidence="1 2">
    <name type="scientific">Mucuna pruriens</name>
    <name type="common">Velvet bean</name>
    <name type="synonym">Dolichos pruriens</name>
    <dbReference type="NCBI Taxonomy" id="157652"/>
    <lineage>
        <taxon>Eukaryota</taxon>
        <taxon>Viridiplantae</taxon>
        <taxon>Streptophyta</taxon>
        <taxon>Embryophyta</taxon>
        <taxon>Tracheophyta</taxon>
        <taxon>Spermatophyta</taxon>
        <taxon>Magnoliopsida</taxon>
        <taxon>eudicotyledons</taxon>
        <taxon>Gunneridae</taxon>
        <taxon>Pentapetalae</taxon>
        <taxon>rosids</taxon>
        <taxon>fabids</taxon>
        <taxon>Fabales</taxon>
        <taxon>Fabaceae</taxon>
        <taxon>Papilionoideae</taxon>
        <taxon>50 kb inversion clade</taxon>
        <taxon>NPAAA clade</taxon>
        <taxon>indigoferoid/millettioid clade</taxon>
        <taxon>Phaseoleae</taxon>
        <taxon>Mucuna</taxon>
    </lineage>
</organism>
<dbReference type="Proteomes" id="UP000257109">
    <property type="component" value="Unassembled WGS sequence"/>
</dbReference>
<keyword evidence="2" id="KW-1185">Reference proteome</keyword>
<protein>
    <submittedName>
        <fullName evidence="1">Uncharacterized protein</fullName>
    </submittedName>
</protein>
<name>A0A371I3W3_MUCPR</name>